<reference evidence="2" key="2">
    <citation type="journal article" date="2019" name="IMA Fungus">
        <title>Genome sequencing and comparison of five Tilletia species to identify candidate genes for the detection of regulated species infecting wheat.</title>
        <authorList>
            <person name="Nguyen H.D.T."/>
            <person name="Sultana T."/>
            <person name="Kesanakurti P."/>
            <person name="Hambleton S."/>
        </authorList>
    </citation>
    <scope>NUCLEOTIDE SEQUENCE</scope>
    <source>
        <strain evidence="2">DAOMC 236416</strain>
    </source>
</reference>
<evidence type="ECO:0000256" key="1">
    <source>
        <dbReference type="SAM" id="MobiDB-lite"/>
    </source>
</evidence>
<dbReference type="AlphaFoldDB" id="A0A8T8SMR5"/>
<evidence type="ECO:0000313" key="3">
    <source>
        <dbReference type="Proteomes" id="UP000077521"/>
    </source>
</evidence>
<reference evidence="2" key="1">
    <citation type="submission" date="2016-04" db="EMBL/GenBank/DDBJ databases">
        <authorList>
            <person name="Nguyen H.D."/>
            <person name="Samba Siva P."/>
            <person name="Cullis J."/>
            <person name="Levesque C.A."/>
            <person name="Hambleton S."/>
        </authorList>
    </citation>
    <scope>NUCLEOTIDE SEQUENCE</scope>
    <source>
        <strain evidence="2">DAOMC 236416</strain>
    </source>
</reference>
<name>A0A8T8SMR5_9BASI</name>
<organism evidence="2 3">
    <name type="scientific">Tilletia indica</name>
    <dbReference type="NCBI Taxonomy" id="43049"/>
    <lineage>
        <taxon>Eukaryota</taxon>
        <taxon>Fungi</taxon>
        <taxon>Dikarya</taxon>
        <taxon>Basidiomycota</taxon>
        <taxon>Ustilaginomycotina</taxon>
        <taxon>Exobasidiomycetes</taxon>
        <taxon>Tilletiales</taxon>
        <taxon>Tilletiaceae</taxon>
        <taxon>Tilletia</taxon>
    </lineage>
</organism>
<accession>A0A8T8SMR5</accession>
<feature type="compositionally biased region" description="Polar residues" evidence="1">
    <location>
        <begin position="96"/>
        <end position="112"/>
    </location>
</feature>
<evidence type="ECO:0000313" key="2">
    <source>
        <dbReference type="EMBL" id="KAE8244195.1"/>
    </source>
</evidence>
<feature type="region of interest" description="Disordered" evidence="1">
    <location>
        <begin position="1"/>
        <end position="36"/>
    </location>
</feature>
<comment type="caution">
    <text evidence="2">The sequence shown here is derived from an EMBL/GenBank/DDBJ whole genome shotgun (WGS) entry which is preliminary data.</text>
</comment>
<feature type="compositionally biased region" description="Polar residues" evidence="1">
    <location>
        <begin position="150"/>
        <end position="176"/>
    </location>
</feature>
<sequence>MSNSRERIASARSNPSLEAGSRLPGAPNPPSTPLRDLFGVHAASQVTPLSGITRKRQKDALLIEKQQTSARSSLRRASASGQHTNTLASDVAAPSKTANNPFSLTPPTSSFQPMVQAPQQLDITAPENQAAAAAAAASSPAPGAAPELTSRAQNTSNLTGTRTAYTTNAPGSTSRNQSRKPKVSERLREYRLLSSSHSNAFDVAVRGGLKDDRVFVRLNDTQHQVDDILSNAGSSSRIATVDVTKTGFALTPTRTSKSTDIMLHAKAIKTSLKADEVDLRRPALIRILSDVPVKASGLTVVDDDPFFLQEIELALYAKLVAPPRRMCKPEDLLSRSTTAVWIAIHLDYSDAARPRRVRLMQAWSNLRLFTNRSNPTPCGQCWSFGHDTDACRWAPRCQQCSAHTHTTEDHTCNICSGKGKDHCVPLCGNCTGPHLPGSSDCKANPTFDSTVNGFIIPAGQRLHKIKKPAYMDRREAIKRLPSVPLDPKP</sequence>
<feature type="compositionally biased region" description="Low complexity" evidence="1">
    <location>
        <begin position="69"/>
        <end position="80"/>
    </location>
</feature>
<gene>
    <name evidence="2" type="ORF">A4X13_0g6769</name>
</gene>
<dbReference type="EMBL" id="LWDF02000697">
    <property type="protein sequence ID" value="KAE8244195.1"/>
    <property type="molecule type" value="Genomic_DNA"/>
</dbReference>
<keyword evidence="3" id="KW-1185">Reference proteome</keyword>
<protein>
    <submittedName>
        <fullName evidence="2">Uncharacterized protein</fullName>
    </submittedName>
</protein>
<feature type="compositionally biased region" description="Low complexity" evidence="1">
    <location>
        <begin position="130"/>
        <end position="146"/>
    </location>
</feature>
<feature type="region of interest" description="Disordered" evidence="1">
    <location>
        <begin position="127"/>
        <end position="184"/>
    </location>
</feature>
<dbReference type="Proteomes" id="UP000077521">
    <property type="component" value="Unassembled WGS sequence"/>
</dbReference>
<feature type="region of interest" description="Disordered" evidence="1">
    <location>
        <begin position="67"/>
        <end position="112"/>
    </location>
</feature>
<proteinExistence type="predicted"/>